<dbReference type="Proteomes" id="UP000010467">
    <property type="component" value="Chromosome"/>
</dbReference>
<dbReference type="Pfam" id="PF06114">
    <property type="entry name" value="Peptidase_M78"/>
    <property type="match status" value="1"/>
</dbReference>
<dbReference type="InterPro" id="IPR010359">
    <property type="entry name" value="IrrE_HExxH"/>
</dbReference>
<dbReference type="KEGG" id="dpd:Deipe_2043"/>
<name>L0A268_DEIPD</name>
<dbReference type="AlphaFoldDB" id="L0A268"/>
<organism evidence="2 3">
    <name type="scientific">Deinococcus peraridilitoris (strain DSM 19664 / LMG 22246 / CIP 109416 / KR-200)</name>
    <dbReference type="NCBI Taxonomy" id="937777"/>
    <lineage>
        <taxon>Bacteria</taxon>
        <taxon>Thermotogati</taxon>
        <taxon>Deinococcota</taxon>
        <taxon>Deinococci</taxon>
        <taxon>Deinococcales</taxon>
        <taxon>Deinococcaceae</taxon>
        <taxon>Deinococcus</taxon>
    </lineage>
</organism>
<protein>
    <submittedName>
        <fullName evidence="2">Putative Zn peptidase</fullName>
    </submittedName>
</protein>
<dbReference type="HOGENOM" id="CLU_1292656_0_0_0"/>
<sequence length="215" mass="24696">MDALIADFLNYVQTEHQRTGYETDPQALCRKLNIEYRIGGKNMAYGGDPAFIYVKRDENGPRRLFNSAHEIIHVLMARGGYKTLIQHEHACLGKKIKEHIEQLVNFGAAQLIMPHPLLTEAHRRFGDTPAAIIYLTTHSGASIEAAMRRWAWQDITERRAAFLTYGSYVHDITSCNYQLPFWLYDRIPEPHVVFEEAKLLCLPDSRKYLGTFTAN</sequence>
<dbReference type="EMBL" id="CP003382">
    <property type="protein sequence ID" value="AFZ67539.1"/>
    <property type="molecule type" value="Genomic_DNA"/>
</dbReference>
<evidence type="ECO:0000313" key="2">
    <source>
        <dbReference type="EMBL" id="AFZ67539.1"/>
    </source>
</evidence>
<dbReference type="RefSeq" id="WP_015235844.1">
    <property type="nucleotide sequence ID" value="NC_019793.1"/>
</dbReference>
<dbReference type="PATRIC" id="fig|937777.3.peg.2053"/>
<accession>L0A268</accession>
<evidence type="ECO:0000259" key="1">
    <source>
        <dbReference type="Pfam" id="PF06114"/>
    </source>
</evidence>
<keyword evidence="3" id="KW-1185">Reference proteome</keyword>
<proteinExistence type="predicted"/>
<dbReference type="STRING" id="937777.Deipe_2043"/>
<dbReference type="OrthoDB" id="61231at2"/>
<reference evidence="3" key="1">
    <citation type="submission" date="2012-03" db="EMBL/GenBank/DDBJ databases">
        <title>Complete sequence of chromosome of Deinococcus peraridilitoris DSM 19664.</title>
        <authorList>
            <person name="Lucas S."/>
            <person name="Copeland A."/>
            <person name="Lapidus A."/>
            <person name="Glavina del Rio T."/>
            <person name="Dalin E."/>
            <person name="Tice H."/>
            <person name="Bruce D."/>
            <person name="Goodwin L."/>
            <person name="Pitluck S."/>
            <person name="Peters L."/>
            <person name="Mikhailova N."/>
            <person name="Lu M."/>
            <person name="Kyrpides N."/>
            <person name="Mavromatis K."/>
            <person name="Ivanova N."/>
            <person name="Brettin T."/>
            <person name="Detter J.C."/>
            <person name="Han C."/>
            <person name="Larimer F."/>
            <person name="Land M."/>
            <person name="Hauser L."/>
            <person name="Markowitz V."/>
            <person name="Cheng J.-F."/>
            <person name="Hugenholtz P."/>
            <person name="Woyke T."/>
            <person name="Wu D."/>
            <person name="Pukall R."/>
            <person name="Steenblock K."/>
            <person name="Brambilla E."/>
            <person name="Klenk H.-P."/>
            <person name="Eisen J.A."/>
        </authorList>
    </citation>
    <scope>NUCLEOTIDE SEQUENCE [LARGE SCALE GENOMIC DNA]</scope>
    <source>
        <strain evidence="3">DSM 19664 / LMG 22246 / CIP 109416 / KR-200</strain>
    </source>
</reference>
<gene>
    <name evidence="2" type="ordered locus">Deipe_2043</name>
</gene>
<evidence type="ECO:0000313" key="3">
    <source>
        <dbReference type="Proteomes" id="UP000010467"/>
    </source>
</evidence>
<feature type="domain" description="IrrE N-terminal-like" evidence="1">
    <location>
        <begin position="49"/>
        <end position="150"/>
    </location>
</feature>
<dbReference type="Gene3D" id="1.10.10.2910">
    <property type="match status" value="1"/>
</dbReference>